<dbReference type="InterPro" id="IPR001060">
    <property type="entry name" value="FCH_dom"/>
</dbReference>
<dbReference type="GO" id="GO:0005886">
    <property type="term" value="C:plasma membrane"/>
    <property type="evidence" value="ECO:0007669"/>
    <property type="project" value="TreeGrafter"/>
</dbReference>
<reference evidence="4" key="2">
    <citation type="submission" date="2025-09" db="UniProtKB">
        <authorList>
            <consortium name="Ensembl"/>
        </authorList>
    </citation>
    <scope>IDENTIFICATION</scope>
</reference>
<dbReference type="InterPro" id="IPR027267">
    <property type="entry name" value="AH/BAR_dom_sf"/>
</dbReference>
<dbReference type="PANTHER" id="PTHR23065:SF51">
    <property type="entry name" value="PROLINE-SERINE-THREONINE PHOSPHATASE-INTERACTING PROTEIN 1"/>
    <property type="match status" value="1"/>
</dbReference>
<name>A0A8C7DXL1_ONCKI</name>
<feature type="coiled-coil region" evidence="2">
    <location>
        <begin position="97"/>
        <end position="189"/>
    </location>
</feature>
<dbReference type="Pfam" id="PF00611">
    <property type="entry name" value="FCH"/>
    <property type="match status" value="1"/>
</dbReference>
<accession>A0A8C7DXL1</accession>
<evidence type="ECO:0000256" key="1">
    <source>
        <dbReference type="PROSITE-ProRule" id="PRU01077"/>
    </source>
</evidence>
<dbReference type="Proteomes" id="UP000694557">
    <property type="component" value="Unassembled WGS sequence"/>
</dbReference>
<evidence type="ECO:0000313" key="4">
    <source>
        <dbReference type="Ensembl" id="ENSOKIP00005020954.1"/>
    </source>
</evidence>
<dbReference type="FunFam" id="1.20.1270.60:FF:000037">
    <property type="entry name" value="Proline-serine-threonine phosphatase interacting protein 1"/>
    <property type="match status" value="1"/>
</dbReference>
<dbReference type="PROSITE" id="PS51741">
    <property type="entry name" value="F_BAR"/>
    <property type="match status" value="1"/>
</dbReference>
<evidence type="ECO:0000256" key="2">
    <source>
        <dbReference type="SAM" id="Coils"/>
    </source>
</evidence>
<dbReference type="Ensembl" id="ENSOKIT00005022297.1">
    <property type="protein sequence ID" value="ENSOKIP00005020954.1"/>
    <property type="gene ID" value="ENSOKIG00005009242.1"/>
</dbReference>
<proteinExistence type="predicted"/>
<dbReference type="GO" id="GO:0051015">
    <property type="term" value="F:actin filament binding"/>
    <property type="evidence" value="ECO:0007669"/>
    <property type="project" value="TreeGrafter"/>
</dbReference>
<dbReference type="GO" id="GO:0005737">
    <property type="term" value="C:cytoplasm"/>
    <property type="evidence" value="ECO:0007669"/>
    <property type="project" value="TreeGrafter"/>
</dbReference>
<organism evidence="4 5">
    <name type="scientific">Oncorhynchus kisutch</name>
    <name type="common">Coho salmon</name>
    <name type="synonym">Salmo kisutch</name>
    <dbReference type="NCBI Taxonomy" id="8019"/>
    <lineage>
        <taxon>Eukaryota</taxon>
        <taxon>Metazoa</taxon>
        <taxon>Chordata</taxon>
        <taxon>Craniata</taxon>
        <taxon>Vertebrata</taxon>
        <taxon>Euteleostomi</taxon>
        <taxon>Actinopterygii</taxon>
        <taxon>Neopterygii</taxon>
        <taxon>Teleostei</taxon>
        <taxon>Protacanthopterygii</taxon>
        <taxon>Salmoniformes</taxon>
        <taxon>Salmonidae</taxon>
        <taxon>Salmoninae</taxon>
        <taxon>Oncorhynchus</taxon>
    </lineage>
</organism>
<dbReference type="SUPFAM" id="SSF103657">
    <property type="entry name" value="BAR/IMD domain-like"/>
    <property type="match status" value="1"/>
</dbReference>
<protein>
    <submittedName>
        <fullName evidence="4">Proline-serine-threonine phosphatase interacting protein 1b</fullName>
    </submittedName>
</protein>
<keyword evidence="1 2" id="KW-0175">Coiled coil</keyword>
<dbReference type="AlphaFoldDB" id="A0A8C7DXL1"/>
<dbReference type="SMART" id="SM00055">
    <property type="entry name" value="FCH"/>
    <property type="match status" value="1"/>
</dbReference>
<dbReference type="Gene3D" id="1.20.1270.60">
    <property type="entry name" value="Arfaptin homology (AH) domain/BAR domain"/>
    <property type="match status" value="1"/>
</dbReference>
<sequence length="604" mass="67876">MTPLLYKDAFWGVDFTNHQGYEVLIQRLCDGRRMCKDVEELLKMRAMAEERYGKDLVTIARKAGGQTEISTLKASFDQLKTQIENIGNLHIQLSGMLREEMKKMEIFRERQKEQRRKFEGIMEKVQKMKVSLYKKTMESKKSYEQKCKEADEAEQLADRSTTATTTKQSEKVQHKAKQCRQAVTEAEKQYMLNVEQLESVRQDWEGTHKGTCEVFQQQEVDRITILRCVLWDHCNHFSVQCVKDDEFYEEVRNILETCDITADNNCFIEMKTTGSSPPDPVVFENYYEREPTGDGSARFGGGGVRKRFSMSISEGSTSVPAAPPVGQTVPESSDGVYASIPGFQSAAAAALPAVTTDEDDDTFMVFYDYSAQVKPAHTVTGVKLQVKPAYTVTGVKLQVKPAHTVTGVKLQVKPAHTVTGVKLQVKPAHTVTGVKLQVKPAHTVTGVKLQVKPAHTVTGETCIHSYGCQVTGETCIHSYRCQVTGETCIHSYRCQVTGETCIHSYRCQVTGETCIHSYRCQVTGETCIHSYRCQVTGETCIHSYRCQVTGETCIHSYRCQVTGETCIHSYRCQVTGETCIHSYRCQVTGETCTHSYLSCNRVCM</sequence>
<evidence type="ECO:0000259" key="3">
    <source>
        <dbReference type="PROSITE" id="PS51741"/>
    </source>
</evidence>
<dbReference type="PANTHER" id="PTHR23065">
    <property type="entry name" value="PROLINE-SERINE-THREONINE PHOSPHATASE INTERACTING PROTEIN 1"/>
    <property type="match status" value="1"/>
</dbReference>
<dbReference type="GO" id="GO:0005884">
    <property type="term" value="C:actin filament"/>
    <property type="evidence" value="ECO:0007669"/>
    <property type="project" value="TreeGrafter"/>
</dbReference>
<dbReference type="GeneTree" id="ENSGT00940000156932"/>
<gene>
    <name evidence="4" type="primary">PSTPIP1</name>
    <name evidence="4" type="synonym">LOC109881534</name>
</gene>
<keyword evidence="5" id="KW-1185">Reference proteome</keyword>
<dbReference type="InterPro" id="IPR031160">
    <property type="entry name" value="F_BAR_dom"/>
</dbReference>
<evidence type="ECO:0000313" key="5">
    <source>
        <dbReference type="Proteomes" id="UP000694557"/>
    </source>
</evidence>
<dbReference type="GO" id="GO:0030041">
    <property type="term" value="P:actin filament polymerization"/>
    <property type="evidence" value="ECO:0007669"/>
    <property type="project" value="TreeGrafter"/>
</dbReference>
<reference evidence="4" key="1">
    <citation type="submission" date="2025-08" db="UniProtKB">
        <authorList>
            <consortium name="Ensembl"/>
        </authorList>
    </citation>
    <scope>IDENTIFICATION</scope>
</reference>
<feature type="domain" description="F-BAR" evidence="3">
    <location>
        <begin position="4"/>
        <end position="263"/>
    </location>
</feature>